<keyword evidence="2" id="KW-1185">Reference proteome</keyword>
<dbReference type="OrthoDB" id="1161614at2"/>
<evidence type="ECO:0000313" key="2">
    <source>
        <dbReference type="Proteomes" id="UP000219559"/>
    </source>
</evidence>
<reference evidence="1 2" key="1">
    <citation type="submission" date="2017-04" db="EMBL/GenBank/DDBJ databases">
        <title>A new member of the family Flavobacteriaceae isolated from ascidians.</title>
        <authorList>
            <person name="Chen L."/>
        </authorList>
    </citation>
    <scope>NUCLEOTIDE SEQUENCE [LARGE SCALE GENOMIC DNA]</scope>
    <source>
        <strain evidence="1 2">HQA918</strain>
    </source>
</reference>
<evidence type="ECO:0000313" key="1">
    <source>
        <dbReference type="EMBL" id="PCE62950.1"/>
    </source>
</evidence>
<protein>
    <submittedName>
        <fullName evidence="1">Uncharacterized protein</fullName>
    </submittedName>
</protein>
<dbReference type="Proteomes" id="UP000219559">
    <property type="component" value="Unassembled WGS sequence"/>
</dbReference>
<dbReference type="AlphaFoldDB" id="A0A2A4G4P2"/>
<dbReference type="RefSeq" id="WP_097441061.1">
    <property type="nucleotide sequence ID" value="NZ_KZ300477.1"/>
</dbReference>
<name>A0A2A4G4P2_9FLAO</name>
<accession>A0A2A4G4P2</accession>
<proteinExistence type="predicted"/>
<comment type="caution">
    <text evidence="1">The sequence shown here is derived from an EMBL/GenBank/DDBJ whole genome shotgun (WGS) entry which is preliminary data.</text>
</comment>
<gene>
    <name evidence="1" type="ORF">B7P33_16880</name>
</gene>
<organism evidence="1 2">
    <name type="scientific">Sediminicola luteus</name>
    <dbReference type="NCBI Taxonomy" id="319238"/>
    <lineage>
        <taxon>Bacteria</taxon>
        <taxon>Pseudomonadati</taxon>
        <taxon>Bacteroidota</taxon>
        <taxon>Flavobacteriia</taxon>
        <taxon>Flavobacteriales</taxon>
        <taxon>Flavobacteriaceae</taxon>
        <taxon>Sediminicola</taxon>
    </lineage>
</organism>
<sequence>MESVKLSLHKIIGVVILLSSSIAMAQIPILSTDVGGYNSATEGDLYRTTDSNEYYIGLENGSLLPFASSVGVQTKTTNYTLQSTDNRSVLTFNSATPVTLTIPAGLPIGFNISVYQLGIGQVQIVGSGGVTIRHRLSRTKTAGQDAGVGIVATASNSYHLTGDLSN</sequence>
<dbReference type="EMBL" id="NBWU01000007">
    <property type="protein sequence ID" value="PCE62950.1"/>
    <property type="molecule type" value="Genomic_DNA"/>
</dbReference>